<dbReference type="SUPFAM" id="SSF55545">
    <property type="entry name" value="beta-N-acetylhexosaminidase-like domain"/>
    <property type="match status" value="1"/>
</dbReference>
<dbReference type="Pfam" id="PF02838">
    <property type="entry name" value="Glyco_hydro_20b"/>
    <property type="match status" value="1"/>
</dbReference>
<dbReference type="GO" id="GO:0016020">
    <property type="term" value="C:membrane"/>
    <property type="evidence" value="ECO:0007669"/>
    <property type="project" value="TreeGrafter"/>
</dbReference>
<evidence type="ECO:0000259" key="6">
    <source>
        <dbReference type="Pfam" id="PF00728"/>
    </source>
</evidence>
<dbReference type="PRINTS" id="PR00738">
    <property type="entry name" value="GLHYDRLASE20"/>
</dbReference>
<dbReference type="SUPFAM" id="SSF51445">
    <property type="entry name" value="(Trans)glycosidases"/>
    <property type="match status" value="1"/>
</dbReference>
<dbReference type="InterPro" id="IPR015883">
    <property type="entry name" value="Glyco_hydro_20_cat"/>
</dbReference>
<dbReference type="GO" id="GO:0004563">
    <property type="term" value="F:beta-N-acetylhexosaminidase activity"/>
    <property type="evidence" value="ECO:0007669"/>
    <property type="project" value="UniProtKB-EC"/>
</dbReference>
<evidence type="ECO:0000256" key="1">
    <source>
        <dbReference type="ARBA" id="ARBA00001231"/>
    </source>
</evidence>
<evidence type="ECO:0000256" key="4">
    <source>
        <dbReference type="ARBA" id="ARBA00022801"/>
    </source>
</evidence>
<comment type="catalytic activity">
    <reaction evidence="1">
        <text>Hydrolysis of terminal non-reducing N-acetyl-D-hexosamine residues in N-acetyl-beta-D-hexosaminides.</text>
        <dbReference type="EC" id="3.2.1.52"/>
    </reaction>
</comment>
<evidence type="ECO:0000313" key="8">
    <source>
        <dbReference type="EMBL" id="MPM05175.1"/>
    </source>
</evidence>
<dbReference type="Pfam" id="PF00728">
    <property type="entry name" value="Glyco_hydro_20"/>
    <property type="match status" value="1"/>
</dbReference>
<dbReference type="InterPro" id="IPR015882">
    <property type="entry name" value="HEX_bac_N"/>
</dbReference>
<feature type="domain" description="Glycoside hydrolase family 20 catalytic" evidence="6">
    <location>
        <begin position="123"/>
        <end position="333"/>
    </location>
</feature>
<protein>
    <recommendedName>
        <fullName evidence="3">beta-N-acetylhexosaminidase</fullName>
        <ecNumber evidence="3">3.2.1.52</ecNumber>
    </recommendedName>
</protein>
<gene>
    <name evidence="8" type="ORF">SDC9_51463</name>
</gene>
<dbReference type="InterPro" id="IPR029018">
    <property type="entry name" value="Hex-like_dom2"/>
</dbReference>
<comment type="similarity">
    <text evidence="2">Belongs to the glycosyl hydrolase 20 family.</text>
</comment>
<proteinExistence type="inferred from homology"/>
<dbReference type="InterPro" id="IPR017853">
    <property type="entry name" value="GH"/>
</dbReference>
<accession>A0A644WMN8</accession>
<dbReference type="AlphaFoldDB" id="A0A644WMN8"/>
<feature type="domain" description="Beta-hexosaminidase bacterial type N-terminal" evidence="7">
    <location>
        <begin position="4"/>
        <end position="119"/>
    </location>
</feature>
<dbReference type="PANTHER" id="PTHR22600">
    <property type="entry name" value="BETA-HEXOSAMINIDASE"/>
    <property type="match status" value="1"/>
</dbReference>
<name>A0A644WMN8_9ZZZZ</name>
<evidence type="ECO:0000259" key="7">
    <source>
        <dbReference type="Pfam" id="PF02838"/>
    </source>
</evidence>
<evidence type="ECO:0000256" key="2">
    <source>
        <dbReference type="ARBA" id="ARBA00006285"/>
    </source>
</evidence>
<organism evidence="8">
    <name type="scientific">bioreactor metagenome</name>
    <dbReference type="NCBI Taxonomy" id="1076179"/>
    <lineage>
        <taxon>unclassified sequences</taxon>
        <taxon>metagenomes</taxon>
        <taxon>ecological metagenomes</taxon>
    </lineage>
</organism>
<dbReference type="InterPro" id="IPR025705">
    <property type="entry name" value="Beta_hexosaminidase_sua/sub"/>
</dbReference>
<sequence>MYFIPHPKRIEHFPGFCHAERGFCVESLDASTQSLAQAMLTQLDKTGIPIRLEHKTVHVPTSLAHHDLLAREAYRLTIEADAVVIDADHPTSVRNAFATLQQLARQAEGLLPLTLIEDYPSIPYRGVMLDVSRGKIPNRTKMEEVIRLLASYKYNVLQLYMEDCYVLESHPVLSRSNGYYTKHEVQYLDAYCKNYGIELQPNFQCLSHAHGLLRNPGYHTLAESEVSLFSFAAGKPEIYGLFSDIFQEVLPWFSSKTLNLDLDEAYDLGTGYSRQAVQERGGREVFKEHILKISAIARNAGAERLQLWGDCLNKYPNLQAELDDDIVFIDWNYNPLKHFPSLENHDAKAHPFWLAPGTSSWNALFPRTQQANANIRNYIHQGFDQQVQGVLITHWGDYGHHQPISFSYHGFVRGAEHSYNGTAISEESLDTAMDVLFFADANQSKAYALLSSINTLPAVTTAFKTQIFYAFFDDLFKGLSLIGNDAYPAISKETFASVENLAREALDQLGQSRSGSVFQQELLQAARCLAFTGRKGRLSHTIKKTFLENAVDEDQILAWILDLKELYRTFLSLRNEFVRLWNHEAVEIGSEGAVYAFDKAASRYAEAVIWLNSQRLALHQGLPLDTRMETYTAHEGYTTLWTGNCTNLWDRAYPWR</sequence>
<keyword evidence="4" id="KW-0378">Hydrolase</keyword>
<keyword evidence="5" id="KW-0326">Glycosidase</keyword>
<dbReference type="Gene3D" id="3.20.20.80">
    <property type="entry name" value="Glycosidases"/>
    <property type="match status" value="1"/>
</dbReference>
<dbReference type="GO" id="GO:0005975">
    <property type="term" value="P:carbohydrate metabolic process"/>
    <property type="evidence" value="ECO:0007669"/>
    <property type="project" value="InterPro"/>
</dbReference>
<dbReference type="Gene3D" id="3.30.379.10">
    <property type="entry name" value="Chitobiase/beta-hexosaminidase domain 2-like"/>
    <property type="match status" value="1"/>
</dbReference>
<dbReference type="PANTHER" id="PTHR22600:SF57">
    <property type="entry name" value="BETA-N-ACETYLHEXOSAMINIDASE"/>
    <property type="match status" value="1"/>
</dbReference>
<dbReference type="EMBL" id="VSSQ01001107">
    <property type="protein sequence ID" value="MPM05175.1"/>
    <property type="molecule type" value="Genomic_DNA"/>
</dbReference>
<evidence type="ECO:0000256" key="3">
    <source>
        <dbReference type="ARBA" id="ARBA00012663"/>
    </source>
</evidence>
<reference evidence="8" key="1">
    <citation type="submission" date="2019-08" db="EMBL/GenBank/DDBJ databases">
        <authorList>
            <person name="Kucharzyk K."/>
            <person name="Murdoch R.W."/>
            <person name="Higgins S."/>
            <person name="Loffler F."/>
        </authorList>
    </citation>
    <scope>NUCLEOTIDE SEQUENCE</scope>
</reference>
<evidence type="ECO:0000256" key="5">
    <source>
        <dbReference type="ARBA" id="ARBA00023295"/>
    </source>
</evidence>
<dbReference type="EC" id="3.2.1.52" evidence="3"/>
<comment type="caution">
    <text evidence="8">The sequence shown here is derived from an EMBL/GenBank/DDBJ whole genome shotgun (WGS) entry which is preliminary data.</text>
</comment>
<dbReference type="GO" id="GO:0030203">
    <property type="term" value="P:glycosaminoglycan metabolic process"/>
    <property type="evidence" value="ECO:0007669"/>
    <property type="project" value="TreeGrafter"/>
</dbReference>